<dbReference type="Pfam" id="PF07238">
    <property type="entry name" value="PilZ"/>
    <property type="match status" value="1"/>
</dbReference>
<dbReference type="GO" id="GO:0035438">
    <property type="term" value="F:cyclic-di-GMP binding"/>
    <property type="evidence" value="ECO:0007669"/>
    <property type="project" value="InterPro"/>
</dbReference>
<proteinExistence type="predicted"/>
<evidence type="ECO:0000259" key="1">
    <source>
        <dbReference type="Pfam" id="PF07238"/>
    </source>
</evidence>
<dbReference type="KEGG" id="fcz:IMF26_01225"/>
<evidence type="ECO:0000313" key="2">
    <source>
        <dbReference type="EMBL" id="QUL98738.1"/>
    </source>
</evidence>
<reference evidence="2" key="2">
    <citation type="journal article" date="2023" name="Biology">
        <title>Prokaryotic Life Associated with Coal-Fire Gas Vents Revealed by Metagenomics.</title>
        <authorList>
            <person name="Kadnikov V.V."/>
            <person name="Mardanov A.V."/>
            <person name="Beletsky A.V."/>
            <person name="Karnachuk O.V."/>
            <person name="Ravin N.V."/>
        </authorList>
    </citation>
    <scope>NUCLEOTIDE SEQUENCE</scope>
    <source>
        <strain evidence="2">Bu02</strain>
    </source>
</reference>
<reference evidence="2" key="1">
    <citation type="submission" date="2020-10" db="EMBL/GenBank/DDBJ databases">
        <authorList>
            <person name="Kadnikov V."/>
            <person name="Beletsky A.V."/>
            <person name="Mardanov A.V."/>
            <person name="Karnachuk O.V."/>
            <person name="Ravin N.V."/>
        </authorList>
    </citation>
    <scope>NUCLEOTIDE SEQUENCE</scope>
    <source>
        <strain evidence="2">Bu02</strain>
    </source>
</reference>
<dbReference type="AlphaFoldDB" id="A0AAT9LD59"/>
<gene>
    <name evidence="2" type="ORF">IMF26_01225</name>
</gene>
<sequence>MDRDSWLTGRQLDMLHLKSGSGAEAEIREIRLTGLSLPARWLVRGDEFFLELLSDVSLQDSLLGTQSAGASVAVFLDTGIHTFEARLKKQADPRLFKVTMVRDVGVMQQRKWVRVPLDLAVVYKTQGEQPVEARGLARDLSCGGMKLIAEGQIEVGCGLSVKFVEEPWASLGELESRVVWKSNNDDRACYGIAFETIPQAKMNLLIGLLAQEARRQRALKRTDSGGSANSSETQSP</sequence>
<dbReference type="SUPFAM" id="SSF141371">
    <property type="entry name" value="PilZ domain-like"/>
    <property type="match status" value="1"/>
</dbReference>
<dbReference type="EMBL" id="CP062796">
    <property type="protein sequence ID" value="QUL98738.1"/>
    <property type="molecule type" value="Genomic_DNA"/>
</dbReference>
<organism evidence="2">
    <name type="scientific">Candidatus Fermentithermobacillus carboniphilus</name>
    <dbReference type="NCBI Taxonomy" id="3085328"/>
    <lineage>
        <taxon>Bacteria</taxon>
        <taxon>Bacillati</taxon>
        <taxon>Bacillota</taxon>
        <taxon>Candidatus Fermentithermobacillia</taxon>
        <taxon>Candidatus Fermentithermobacillales</taxon>
        <taxon>Candidatus Fermentithermobacillaceae</taxon>
        <taxon>Candidatus Fermentithermobacillus</taxon>
    </lineage>
</organism>
<name>A0AAT9LD59_9FIRM</name>
<protein>
    <submittedName>
        <fullName evidence="2">PilZ domain-containing protein</fullName>
    </submittedName>
</protein>
<dbReference type="Gene3D" id="2.40.10.220">
    <property type="entry name" value="predicted glycosyltransferase like domains"/>
    <property type="match status" value="1"/>
</dbReference>
<accession>A0AAT9LD59</accession>
<feature type="domain" description="PilZ" evidence="1">
    <location>
        <begin position="108"/>
        <end position="210"/>
    </location>
</feature>
<dbReference type="InterPro" id="IPR009875">
    <property type="entry name" value="PilZ_domain"/>
</dbReference>